<comment type="caution">
    <text evidence="1">The sequence shown here is derived from an EMBL/GenBank/DDBJ whole genome shotgun (WGS) entry which is preliminary data.</text>
</comment>
<dbReference type="EMBL" id="AECQ01000027">
    <property type="protein sequence ID" value="EFW24203.1"/>
    <property type="molecule type" value="Genomic_DNA"/>
</dbReference>
<dbReference type="STRING" id="706433.HMPREF9430_01293"/>
<organism evidence="1 2">
    <name type="scientific">Solobacterium moorei F0204</name>
    <dbReference type="NCBI Taxonomy" id="706433"/>
    <lineage>
        <taxon>Bacteria</taxon>
        <taxon>Bacillati</taxon>
        <taxon>Bacillota</taxon>
        <taxon>Erysipelotrichia</taxon>
        <taxon>Erysipelotrichales</taxon>
        <taxon>Erysipelotrichaceae</taxon>
        <taxon>Solobacterium</taxon>
    </lineage>
</organism>
<gene>
    <name evidence="1" type="ORF">HMPREF9430_01293</name>
</gene>
<sequence length="53" mass="6010">MKIEEKLKEVLNDLCDWIQKETKKASSSQAESILPEVVEATTHLADLVLHSFL</sequence>
<evidence type="ECO:0000313" key="2">
    <source>
        <dbReference type="Proteomes" id="UP000004097"/>
    </source>
</evidence>
<keyword evidence="2" id="KW-1185">Reference proteome</keyword>
<accession>E7MP22</accession>
<dbReference type="AlphaFoldDB" id="E7MP22"/>
<name>E7MP22_9FIRM</name>
<dbReference type="HOGENOM" id="CLU_3066276_0_0_9"/>
<evidence type="ECO:0000313" key="1">
    <source>
        <dbReference type="EMBL" id="EFW24203.1"/>
    </source>
</evidence>
<dbReference type="RefSeq" id="WP_006526110.1">
    <property type="nucleotide sequence ID" value="NZ_GL637664.1"/>
</dbReference>
<proteinExistence type="predicted"/>
<protein>
    <submittedName>
        <fullName evidence="1">Uncharacterized protein</fullName>
    </submittedName>
</protein>
<dbReference type="Proteomes" id="UP000004097">
    <property type="component" value="Unassembled WGS sequence"/>
</dbReference>
<reference evidence="1 2" key="1">
    <citation type="submission" date="2010-08" db="EMBL/GenBank/DDBJ databases">
        <authorList>
            <person name="Weinstock G."/>
            <person name="Sodergren E."/>
            <person name="Clifton S."/>
            <person name="Fulton L."/>
            <person name="Fulton B."/>
            <person name="Courtney L."/>
            <person name="Fronick C."/>
            <person name="Harrison M."/>
            <person name="Strong C."/>
            <person name="Farmer C."/>
            <person name="Delahaunty K."/>
            <person name="Markovic C."/>
            <person name="Hall O."/>
            <person name="Minx P."/>
            <person name="Tomlinson C."/>
            <person name="Mitreva M."/>
            <person name="Hou S."/>
            <person name="Chen J."/>
            <person name="Wollam A."/>
            <person name="Pepin K.H."/>
            <person name="Johnson M."/>
            <person name="Bhonagiri V."/>
            <person name="Zhang X."/>
            <person name="Suruliraj S."/>
            <person name="Warren W."/>
            <person name="Chinwalla A."/>
            <person name="Mardis E.R."/>
            <person name="Wilson R.K."/>
        </authorList>
    </citation>
    <scope>NUCLEOTIDE SEQUENCE [LARGE SCALE GENOMIC DNA]</scope>
    <source>
        <strain evidence="1 2">F0204</strain>
    </source>
</reference>